<keyword evidence="1" id="KW-1133">Transmembrane helix</keyword>
<feature type="transmembrane region" description="Helical" evidence="1">
    <location>
        <begin position="23"/>
        <end position="41"/>
    </location>
</feature>
<keyword evidence="3" id="KW-1185">Reference proteome</keyword>
<comment type="caution">
    <text evidence="2">The sequence shown here is derived from an EMBL/GenBank/DDBJ whole genome shotgun (WGS) entry which is preliminary data.</text>
</comment>
<reference evidence="3" key="1">
    <citation type="submission" date="2018-07" db="EMBL/GenBank/DDBJ databases">
        <authorList>
            <person name="Liu B.-T."/>
            <person name="Du Z."/>
        </authorList>
    </citation>
    <scope>NUCLEOTIDE SEQUENCE [LARGE SCALE GENOMIC DNA]</scope>
    <source>
        <strain evidence="3">XYN52</strain>
    </source>
</reference>
<evidence type="ECO:0000313" key="2">
    <source>
        <dbReference type="EMBL" id="RDE08447.1"/>
    </source>
</evidence>
<proteinExistence type="predicted"/>
<gene>
    <name evidence="2" type="ORF">DVH29_11290</name>
</gene>
<name>A0A369W382_9HYPH</name>
<sequence>MPLDHRAATERRKNIEVGGTDPFVVVAGLIVAILLGSWLLWMNGHEEISNMQQIYGAERPIGEHEKPELLFSFWTVPDTE</sequence>
<protein>
    <submittedName>
        <fullName evidence="2">Uncharacterized protein</fullName>
    </submittedName>
</protein>
<organism evidence="2 3">
    <name type="scientific">Pelagibacterium lacus</name>
    <dbReference type="NCBI Taxonomy" id="2282655"/>
    <lineage>
        <taxon>Bacteria</taxon>
        <taxon>Pseudomonadati</taxon>
        <taxon>Pseudomonadota</taxon>
        <taxon>Alphaproteobacteria</taxon>
        <taxon>Hyphomicrobiales</taxon>
        <taxon>Devosiaceae</taxon>
        <taxon>Pelagibacterium</taxon>
    </lineage>
</organism>
<keyword evidence="1" id="KW-0812">Transmembrane</keyword>
<dbReference type="Proteomes" id="UP000253759">
    <property type="component" value="Unassembled WGS sequence"/>
</dbReference>
<accession>A0A369W382</accession>
<dbReference type="EMBL" id="QQNH01000016">
    <property type="protein sequence ID" value="RDE08447.1"/>
    <property type="molecule type" value="Genomic_DNA"/>
</dbReference>
<evidence type="ECO:0000256" key="1">
    <source>
        <dbReference type="SAM" id="Phobius"/>
    </source>
</evidence>
<evidence type="ECO:0000313" key="3">
    <source>
        <dbReference type="Proteomes" id="UP000253759"/>
    </source>
</evidence>
<keyword evidence="1" id="KW-0472">Membrane</keyword>
<dbReference type="AlphaFoldDB" id="A0A369W382"/>